<dbReference type="SUPFAM" id="SSF46785">
    <property type="entry name" value="Winged helix' DNA-binding domain"/>
    <property type="match status" value="1"/>
</dbReference>
<evidence type="ECO:0000256" key="1">
    <source>
        <dbReference type="ARBA" id="ARBA00023015"/>
    </source>
</evidence>
<gene>
    <name evidence="5" type="ORF">D7M11_24720</name>
</gene>
<dbReference type="PANTHER" id="PTHR43649:SF30">
    <property type="entry name" value="ABC TRANSPORTER SUBSTRATE-BINDING PROTEIN"/>
    <property type="match status" value="1"/>
</dbReference>
<evidence type="ECO:0000256" key="2">
    <source>
        <dbReference type="ARBA" id="ARBA00023125"/>
    </source>
</evidence>
<dbReference type="PRINTS" id="PR00035">
    <property type="entry name" value="HTHGNTR"/>
</dbReference>
<evidence type="ECO:0000259" key="4">
    <source>
        <dbReference type="PROSITE" id="PS50949"/>
    </source>
</evidence>
<dbReference type="SUPFAM" id="SSF53850">
    <property type="entry name" value="Periplasmic binding protein-like II"/>
    <property type="match status" value="1"/>
</dbReference>
<dbReference type="Pfam" id="PF13416">
    <property type="entry name" value="SBP_bac_8"/>
    <property type="match status" value="1"/>
</dbReference>
<accession>A0A3B0BX37</accession>
<dbReference type="InterPro" id="IPR006059">
    <property type="entry name" value="SBP"/>
</dbReference>
<dbReference type="PROSITE" id="PS50949">
    <property type="entry name" value="HTH_GNTR"/>
    <property type="match status" value="1"/>
</dbReference>
<dbReference type="Gene3D" id="3.40.190.10">
    <property type="entry name" value="Periplasmic binding protein-like II"/>
    <property type="match status" value="1"/>
</dbReference>
<dbReference type="EMBL" id="RBAH01000021">
    <property type="protein sequence ID" value="RKN76006.1"/>
    <property type="molecule type" value="Genomic_DNA"/>
</dbReference>
<keyword evidence="2" id="KW-0238">DNA-binding</keyword>
<reference evidence="5 6" key="1">
    <citation type="journal article" date="2007" name="Int. J. Syst. Evol. Microbiol.">
        <title>Paenibacillus ginsengarvi sp. nov., isolated from soil from ginseng cultivation.</title>
        <authorList>
            <person name="Yoon M.H."/>
            <person name="Ten L.N."/>
            <person name="Im W.T."/>
        </authorList>
    </citation>
    <scope>NUCLEOTIDE SEQUENCE [LARGE SCALE GENOMIC DNA]</scope>
    <source>
        <strain evidence="5 6">KCTC 13059</strain>
    </source>
</reference>
<dbReference type="GO" id="GO:0003677">
    <property type="term" value="F:DNA binding"/>
    <property type="evidence" value="ECO:0007669"/>
    <property type="project" value="UniProtKB-KW"/>
</dbReference>
<keyword evidence="6" id="KW-1185">Reference proteome</keyword>
<dbReference type="GO" id="GO:0003700">
    <property type="term" value="F:DNA-binding transcription factor activity"/>
    <property type="evidence" value="ECO:0007669"/>
    <property type="project" value="InterPro"/>
</dbReference>
<proteinExistence type="predicted"/>
<protein>
    <submittedName>
        <fullName evidence="5">Extracellular solute-binding protein</fullName>
    </submittedName>
</protein>
<organism evidence="5 6">
    <name type="scientific">Paenibacillus ginsengarvi</name>
    <dbReference type="NCBI Taxonomy" id="400777"/>
    <lineage>
        <taxon>Bacteria</taxon>
        <taxon>Bacillati</taxon>
        <taxon>Bacillota</taxon>
        <taxon>Bacilli</taxon>
        <taxon>Bacillales</taxon>
        <taxon>Paenibacillaceae</taxon>
        <taxon>Paenibacillus</taxon>
    </lineage>
</organism>
<dbReference type="Pfam" id="PF00392">
    <property type="entry name" value="GntR"/>
    <property type="match status" value="1"/>
</dbReference>
<comment type="caution">
    <text evidence="5">The sequence shown here is derived from an EMBL/GenBank/DDBJ whole genome shotgun (WGS) entry which is preliminary data.</text>
</comment>
<dbReference type="CDD" id="cd07377">
    <property type="entry name" value="WHTH_GntR"/>
    <property type="match status" value="1"/>
</dbReference>
<dbReference type="InterPro" id="IPR000524">
    <property type="entry name" value="Tscrpt_reg_HTH_GntR"/>
</dbReference>
<dbReference type="Proteomes" id="UP000282311">
    <property type="component" value="Unassembled WGS sequence"/>
</dbReference>
<sequence length="471" mass="53417">MAVSGKTSQRLFRARLERMIDQLKSEIQSGALAPGDFLPSESALAEQFGLSNKSVRQGLDQLVAEGLIRKIPRVGNQVTEAVKEHHTTITLGINSSLERDMAMSALLESFMRRYPSVRVQTITIPGNSRQFVKEYTESAHLDAFIMNHQFYQEMEESGLLPTLEPLSPAEGAYRLLVEGFTADGVLYGQPLLFSPIVLCYNKDHFRDAGLPEPDSGWTWRECAEQGRKLTRERERFGFVFFEMSANRWPVFLLQSGTSFCLNRSGVCDIEGTPMLEAIRQCDRIIHDPELFPRLLTESNDDIGRLFVTGKVSMMMTSYMSLNELKHTGIRYDISPLPYVREPRTLTVAMAASIRKSSVNKQAARLLVDYLISEEAQMLIRRQTLSIPALKSAAEAAVQDEWNRPRGFDLFRDILPSMRFHRELNLTNAGFGQLWDILKAYWSHMIDEAALCSQIRERVSDRVRRGGAKPGR</sequence>
<dbReference type="InterPro" id="IPR050490">
    <property type="entry name" value="Bact_solute-bd_prot1"/>
</dbReference>
<dbReference type="PANTHER" id="PTHR43649">
    <property type="entry name" value="ARABINOSE-BINDING PROTEIN-RELATED"/>
    <property type="match status" value="1"/>
</dbReference>
<dbReference type="Gene3D" id="1.10.10.10">
    <property type="entry name" value="Winged helix-like DNA-binding domain superfamily/Winged helix DNA-binding domain"/>
    <property type="match status" value="1"/>
</dbReference>
<dbReference type="AlphaFoldDB" id="A0A3B0BX37"/>
<keyword evidence="1" id="KW-0805">Transcription regulation</keyword>
<name>A0A3B0BX37_9BACL</name>
<dbReference type="SMART" id="SM00345">
    <property type="entry name" value="HTH_GNTR"/>
    <property type="match status" value="1"/>
</dbReference>
<dbReference type="InterPro" id="IPR036390">
    <property type="entry name" value="WH_DNA-bd_sf"/>
</dbReference>
<keyword evidence="3" id="KW-0804">Transcription</keyword>
<evidence type="ECO:0000256" key="3">
    <source>
        <dbReference type="ARBA" id="ARBA00023163"/>
    </source>
</evidence>
<evidence type="ECO:0000313" key="5">
    <source>
        <dbReference type="EMBL" id="RKN76006.1"/>
    </source>
</evidence>
<dbReference type="InterPro" id="IPR036388">
    <property type="entry name" value="WH-like_DNA-bd_sf"/>
</dbReference>
<feature type="domain" description="HTH gntR-type" evidence="4">
    <location>
        <begin position="13"/>
        <end position="81"/>
    </location>
</feature>
<evidence type="ECO:0000313" key="6">
    <source>
        <dbReference type="Proteomes" id="UP000282311"/>
    </source>
</evidence>